<reference evidence="2 3" key="1">
    <citation type="submission" date="2023-05" db="EMBL/GenBank/DDBJ databases">
        <title>Genome sequence of Pinibacter sp. MAH-24.</title>
        <authorList>
            <person name="Huq M.A."/>
        </authorList>
    </citation>
    <scope>NUCLEOTIDE SEQUENCE [LARGE SCALE GENOMIC DNA]</scope>
    <source>
        <strain evidence="2 3">MAH-24</strain>
    </source>
</reference>
<feature type="transmembrane region" description="Helical" evidence="1">
    <location>
        <begin position="180"/>
        <end position="202"/>
    </location>
</feature>
<keyword evidence="3" id="KW-1185">Reference proteome</keyword>
<dbReference type="RefSeq" id="WP_282334304.1">
    <property type="nucleotide sequence ID" value="NZ_JASBRG010000006.1"/>
</dbReference>
<feature type="transmembrane region" description="Helical" evidence="1">
    <location>
        <begin position="147"/>
        <end position="174"/>
    </location>
</feature>
<evidence type="ECO:0000313" key="2">
    <source>
        <dbReference type="EMBL" id="MDI3320206.1"/>
    </source>
</evidence>
<keyword evidence="1" id="KW-1133">Transmembrane helix</keyword>
<feature type="transmembrane region" description="Helical" evidence="1">
    <location>
        <begin position="117"/>
        <end position="140"/>
    </location>
</feature>
<gene>
    <name evidence="2" type="ORF">QJ048_10505</name>
</gene>
<keyword evidence="1" id="KW-0472">Membrane</keyword>
<dbReference type="EMBL" id="JASBRG010000006">
    <property type="protein sequence ID" value="MDI3320206.1"/>
    <property type="molecule type" value="Genomic_DNA"/>
</dbReference>
<accession>A0ABT6RCK5</accession>
<organism evidence="2 3">
    <name type="scientific">Pinibacter soli</name>
    <dbReference type="NCBI Taxonomy" id="3044211"/>
    <lineage>
        <taxon>Bacteria</taxon>
        <taxon>Pseudomonadati</taxon>
        <taxon>Bacteroidota</taxon>
        <taxon>Chitinophagia</taxon>
        <taxon>Chitinophagales</taxon>
        <taxon>Chitinophagaceae</taxon>
        <taxon>Pinibacter</taxon>
    </lineage>
</organism>
<feature type="transmembrane region" description="Helical" evidence="1">
    <location>
        <begin position="87"/>
        <end position="111"/>
    </location>
</feature>
<evidence type="ECO:0000313" key="3">
    <source>
        <dbReference type="Proteomes" id="UP001226434"/>
    </source>
</evidence>
<dbReference type="Proteomes" id="UP001226434">
    <property type="component" value="Unassembled WGS sequence"/>
</dbReference>
<keyword evidence="1" id="KW-0812">Transmembrane</keyword>
<protein>
    <submittedName>
        <fullName evidence="2">Uncharacterized protein</fullName>
    </submittedName>
</protein>
<proteinExistence type="predicted"/>
<comment type="caution">
    <text evidence="2">The sequence shown here is derived from an EMBL/GenBank/DDBJ whole genome shotgun (WGS) entry which is preliminary data.</text>
</comment>
<evidence type="ECO:0000256" key="1">
    <source>
        <dbReference type="SAM" id="Phobius"/>
    </source>
</evidence>
<sequence>MNFNFYEEFKSHSNEELIAIARQTDAYQTEAVAAAYQHLNEREVSENEILGITEAPQNYSGESSQGEQEDLLVPYLTDPAPQVSYKWINVLLCIIAFQFFYNLSTRLWYFFKYKLSFTLFFNLESLIIFIVFPVLFLMVLKRKKLAWFILFSIHLYTGLTICVTQGIAVAYGYVNNYSNLLVWAFAVVINTSYVIILWKEIVANTFSVSTPAKQKTAIIVAVATVLILLAKQ</sequence>
<name>A0ABT6RCK5_9BACT</name>